<keyword evidence="5 8" id="KW-0812">Transmembrane</keyword>
<evidence type="ECO:0000256" key="2">
    <source>
        <dbReference type="ARBA" id="ARBA00004502"/>
    </source>
</evidence>
<dbReference type="GO" id="GO:0019915">
    <property type="term" value="P:lipid storage"/>
    <property type="evidence" value="ECO:0007669"/>
    <property type="project" value="TreeGrafter"/>
</dbReference>
<dbReference type="PANTHER" id="PTHR33203">
    <property type="entry name" value="OLEOSIN"/>
    <property type="match status" value="1"/>
</dbReference>
<dbReference type="EMBL" id="CM001741">
    <property type="protein sequence ID" value="KJB15374.1"/>
    <property type="molecule type" value="Genomic_DNA"/>
</dbReference>
<evidence type="ECO:0000256" key="6">
    <source>
        <dbReference type="ARBA" id="ARBA00022989"/>
    </source>
</evidence>
<organism evidence="9 10">
    <name type="scientific">Gossypium raimondii</name>
    <name type="common">Peruvian cotton</name>
    <name type="synonym">Gossypium klotzschianum subsp. raimondii</name>
    <dbReference type="NCBI Taxonomy" id="29730"/>
    <lineage>
        <taxon>Eukaryota</taxon>
        <taxon>Viridiplantae</taxon>
        <taxon>Streptophyta</taxon>
        <taxon>Embryophyta</taxon>
        <taxon>Tracheophyta</taxon>
        <taxon>Spermatophyta</taxon>
        <taxon>Magnoliopsida</taxon>
        <taxon>eudicotyledons</taxon>
        <taxon>Gunneridae</taxon>
        <taxon>Pentapetalae</taxon>
        <taxon>rosids</taxon>
        <taxon>malvids</taxon>
        <taxon>Malvales</taxon>
        <taxon>Malvaceae</taxon>
        <taxon>Malvoideae</taxon>
        <taxon>Gossypium</taxon>
    </lineage>
</organism>
<evidence type="ECO:0000256" key="4">
    <source>
        <dbReference type="ARBA" id="ARBA00022677"/>
    </source>
</evidence>
<evidence type="ECO:0000256" key="7">
    <source>
        <dbReference type="ARBA" id="ARBA00023136"/>
    </source>
</evidence>
<comment type="similarity">
    <text evidence="3">Belongs to the oleosin family.</text>
</comment>
<feature type="transmembrane region" description="Helical" evidence="8">
    <location>
        <begin position="37"/>
        <end position="54"/>
    </location>
</feature>
<keyword evidence="7 8" id="KW-0472">Membrane</keyword>
<sequence length="237" mass="26548">MAESDPSQQRPARPTCIAPAFTFLQKILSHAPNTTPLLAFLFIFFVSALTLLILTALALSVTVLGFIFFTPLVLFTSPIWLPGCTLLFLTAAGFLLACGFGGAVAAGSTWMFRYFWGMHPPGSNRVGSARTRIYDTASHVKDYVGYLQSKRPDKALIEWLHSCLDLIWLLVKEDKCRVPFYDLLQSGLQFIESIPDNEALFIVIREIHRRRFDGYAYMPRPSLPTIGTHQILSQTNS</sequence>
<evidence type="ECO:0000256" key="1">
    <source>
        <dbReference type="ARBA" id="ARBA00004141"/>
    </source>
</evidence>
<keyword evidence="10" id="KW-1185">Reference proteome</keyword>
<feature type="transmembrane region" description="Helical" evidence="8">
    <location>
        <begin position="61"/>
        <end position="81"/>
    </location>
</feature>
<dbReference type="PANTHER" id="PTHR33203:SF4">
    <property type="entry name" value="F27J15.22"/>
    <property type="match status" value="1"/>
</dbReference>
<evidence type="ECO:0000313" key="9">
    <source>
        <dbReference type="EMBL" id="KJB15374.1"/>
    </source>
</evidence>
<accession>A0A0D2Q7Z9</accession>
<dbReference type="GO" id="GO:0012511">
    <property type="term" value="C:monolayer-surrounded lipid storage body"/>
    <property type="evidence" value="ECO:0007669"/>
    <property type="project" value="InterPro"/>
</dbReference>
<keyword evidence="6 8" id="KW-1133">Transmembrane helix</keyword>
<evidence type="ECO:0008006" key="11">
    <source>
        <dbReference type="Google" id="ProtNLM"/>
    </source>
</evidence>
<dbReference type="Pfam" id="PF01277">
    <property type="entry name" value="Oleosin"/>
    <property type="match status" value="1"/>
</dbReference>
<dbReference type="GO" id="GO:0016020">
    <property type="term" value="C:membrane"/>
    <property type="evidence" value="ECO:0007669"/>
    <property type="project" value="UniProtKB-SubCell"/>
</dbReference>
<feature type="transmembrane region" description="Helical" evidence="8">
    <location>
        <begin position="87"/>
        <end position="112"/>
    </location>
</feature>
<evidence type="ECO:0000313" key="10">
    <source>
        <dbReference type="Proteomes" id="UP000032304"/>
    </source>
</evidence>
<dbReference type="GO" id="GO:0009791">
    <property type="term" value="P:post-embryonic development"/>
    <property type="evidence" value="ECO:0007669"/>
    <property type="project" value="UniProtKB-ARBA"/>
</dbReference>
<dbReference type="STRING" id="29730.A0A0D2Q7Z9"/>
<comment type="subcellular location">
    <subcellularLocation>
        <location evidence="2">Lipid droplet</location>
    </subcellularLocation>
    <subcellularLocation>
        <location evidence="1">Membrane</location>
        <topology evidence="1">Multi-pass membrane protein</topology>
    </subcellularLocation>
</comment>
<reference evidence="9 10" key="1">
    <citation type="journal article" date="2012" name="Nature">
        <title>Repeated polyploidization of Gossypium genomes and the evolution of spinnable cotton fibres.</title>
        <authorList>
            <person name="Paterson A.H."/>
            <person name="Wendel J.F."/>
            <person name="Gundlach H."/>
            <person name="Guo H."/>
            <person name="Jenkins J."/>
            <person name="Jin D."/>
            <person name="Llewellyn D."/>
            <person name="Showmaker K.C."/>
            <person name="Shu S."/>
            <person name="Udall J."/>
            <person name="Yoo M.J."/>
            <person name="Byers R."/>
            <person name="Chen W."/>
            <person name="Doron-Faigenboim A."/>
            <person name="Duke M.V."/>
            <person name="Gong L."/>
            <person name="Grimwood J."/>
            <person name="Grover C."/>
            <person name="Grupp K."/>
            <person name="Hu G."/>
            <person name="Lee T.H."/>
            <person name="Li J."/>
            <person name="Lin L."/>
            <person name="Liu T."/>
            <person name="Marler B.S."/>
            <person name="Page J.T."/>
            <person name="Roberts A.W."/>
            <person name="Romanel E."/>
            <person name="Sanders W.S."/>
            <person name="Szadkowski E."/>
            <person name="Tan X."/>
            <person name="Tang H."/>
            <person name="Xu C."/>
            <person name="Wang J."/>
            <person name="Wang Z."/>
            <person name="Zhang D."/>
            <person name="Zhang L."/>
            <person name="Ashrafi H."/>
            <person name="Bedon F."/>
            <person name="Bowers J.E."/>
            <person name="Brubaker C.L."/>
            <person name="Chee P.W."/>
            <person name="Das S."/>
            <person name="Gingle A.R."/>
            <person name="Haigler C.H."/>
            <person name="Harker D."/>
            <person name="Hoffmann L.V."/>
            <person name="Hovav R."/>
            <person name="Jones D.C."/>
            <person name="Lemke C."/>
            <person name="Mansoor S."/>
            <person name="ur Rahman M."/>
            <person name="Rainville L.N."/>
            <person name="Rambani A."/>
            <person name="Reddy U.K."/>
            <person name="Rong J.K."/>
            <person name="Saranga Y."/>
            <person name="Scheffler B.E."/>
            <person name="Scheffler J.A."/>
            <person name="Stelly D.M."/>
            <person name="Triplett B.A."/>
            <person name="Van Deynze A."/>
            <person name="Vaslin M.F."/>
            <person name="Waghmare V.N."/>
            <person name="Walford S.A."/>
            <person name="Wright R.J."/>
            <person name="Zaki E.A."/>
            <person name="Zhang T."/>
            <person name="Dennis E.S."/>
            <person name="Mayer K.F."/>
            <person name="Peterson D.G."/>
            <person name="Rokhsar D.S."/>
            <person name="Wang X."/>
            <person name="Schmutz J."/>
        </authorList>
    </citation>
    <scope>NUCLEOTIDE SEQUENCE [LARGE SCALE GENOMIC DNA]</scope>
</reference>
<dbReference type="Proteomes" id="UP000032304">
    <property type="component" value="Chromosome 2"/>
</dbReference>
<dbReference type="eggNOG" id="KOG1883">
    <property type="taxonomic scope" value="Eukaryota"/>
</dbReference>
<evidence type="ECO:0000256" key="5">
    <source>
        <dbReference type="ARBA" id="ARBA00022692"/>
    </source>
</evidence>
<dbReference type="InterPro" id="IPR000136">
    <property type="entry name" value="Oleosin"/>
</dbReference>
<dbReference type="Gramene" id="KJB15374">
    <property type="protein sequence ID" value="KJB15374"/>
    <property type="gene ID" value="B456_002G174000"/>
</dbReference>
<name>A0A0D2Q7Z9_GOSRA</name>
<dbReference type="AlphaFoldDB" id="A0A0D2Q7Z9"/>
<proteinExistence type="inferred from homology"/>
<keyword evidence="4" id="KW-0551">Lipid droplet</keyword>
<evidence type="ECO:0000256" key="3">
    <source>
        <dbReference type="ARBA" id="ARBA00010858"/>
    </source>
</evidence>
<dbReference type="GO" id="GO:0048608">
    <property type="term" value="P:reproductive structure development"/>
    <property type="evidence" value="ECO:0007669"/>
    <property type="project" value="UniProtKB-ARBA"/>
</dbReference>
<gene>
    <name evidence="9" type="ORF">B456_002G174000</name>
</gene>
<dbReference type="OMA" id="WMLVKED"/>
<protein>
    <recommendedName>
        <fullName evidence="11">Oleosin</fullName>
    </recommendedName>
</protein>
<evidence type="ECO:0000256" key="8">
    <source>
        <dbReference type="SAM" id="Phobius"/>
    </source>
</evidence>